<organism evidence="2 3">
    <name type="scientific">Thalassotalea insulae</name>
    <dbReference type="NCBI Taxonomy" id="2056778"/>
    <lineage>
        <taxon>Bacteria</taxon>
        <taxon>Pseudomonadati</taxon>
        <taxon>Pseudomonadota</taxon>
        <taxon>Gammaproteobacteria</taxon>
        <taxon>Alteromonadales</taxon>
        <taxon>Colwelliaceae</taxon>
        <taxon>Thalassotalea</taxon>
    </lineage>
</organism>
<proteinExistence type="predicted"/>
<dbReference type="PANTHER" id="PTHR34322">
    <property type="entry name" value="TRANSPOSASE, Y1_TNP DOMAIN-CONTAINING"/>
    <property type="match status" value="1"/>
</dbReference>
<keyword evidence="3" id="KW-1185">Reference proteome</keyword>
<accession>A0ABQ6GX57</accession>
<dbReference type="InterPro" id="IPR036515">
    <property type="entry name" value="Transposase_17_sf"/>
</dbReference>
<comment type="caution">
    <text evidence="2">The sequence shown here is derived from an EMBL/GenBank/DDBJ whole genome shotgun (WGS) entry which is preliminary data.</text>
</comment>
<dbReference type="PANTHER" id="PTHR34322:SF2">
    <property type="entry name" value="TRANSPOSASE IS200-LIKE DOMAIN-CONTAINING PROTEIN"/>
    <property type="match status" value="1"/>
</dbReference>
<dbReference type="Proteomes" id="UP001157186">
    <property type="component" value="Unassembled WGS sequence"/>
</dbReference>
<dbReference type="RefSeq" id="WP_284244626.1">
    <property type="nucleotide sequence ID" value="NZ_BSST01000001.1"/>
</dbReference>
<name>A0ABQ6GX57_9GAMM</name>
<evidence type="ECO:0000313" key="3">
    <source>
        <dbReference type="Proteomes" id="UP001157186"/>
    </source>
</evidence>
<dbReference type="Pfam" id="PF01797">
    <property type="entry name" value="Y1_Tnp"/>
    <property type="match status" value="1"/>
</dbReference>
<dbReference type="SUPFAM" id="SSF143422">
    <property type="entry name" value="Transposase IS200-like"/>
    <property type="match status" value="1"/>
</dbReference>
<evidence type="ECO:0000313" key="2">
    <source>
        <dbReference type="EMBL" id="GLX78756.1"/>
    </source>
</evidence>
<feature type="domain" description="Transposase IS200-like" evidence="1">
    <location>
        <begin position="9"/>
        <end position="124"/>
    </location>
</feature>
<dbReference type="SMART" id="SM01321">
    <property type="entry name" value="Y1_Tnp"/>
    <property type="match status" value="1"/>
</dbReference>
<evidence type="ECO:0000259" key="1">
    <source>
        <dbReference type="SMART" id="SM01321"/>
    </source>
</evidence>
<reference evidence="2 3" key="1">
    <citation type="submission" date="2023-03" db="EMBL/GenBank/DDBJ databases">
        <title>Draft genome sequence of Thalassotalea insulae KCTC 62186T.</title>
        <authorList>
            <person name="Sawabe T."/>
        </authorList>
    </citation>
    <scope>NUCLEOTIDE SEQUENCE [LARGE SCALE GENOMIC DNA]</scope>
    <source>
        <strain evidence="2 3">KCTC 62186</strain>
    </source>
</reference>
<sequence>MARLPRLNLANIPQHVIQRGNNRSACFFAEADYQLYLDKLFKYSNQFNVAVHAYVLMTNHVHLLLTPSTKDGVSKLMQSLGRYYVQYINRSYRRTGTLWEGRYKSTLVDNNHYFLTVSRYIEMNPVRANMVEHPGDYQWSSFKVNALGETSKLITPHDCYLQLGQDKKEQCKNYLALFRRHIATSDITAIRDSTNKGWVLGGQQFQSEVQAMVKRRITPAQRGGDRRSQKFRENQLI</sequence>
<dbReference type="InterPro" id="IPR002686">
    <property type="entry name" value="Transposase_17"/>
</dbReference>
<dbReference type="Gene3D" id="3.30.70.1290">
    <property type="entry name" value="Transposase IS200-like"/>
    <property type="match status" value="1"/>
</dbReference>
<dbReference type="EMBL" id="BSST01000001">
    <property type="protein sequence ID" value="GLX78756.1"/>
    <property type="molecule type" value="Genomic_DNA"/>
</dbReference>
<gene>
    <name evidence="2" type="ORF">tinsulaeT_20960</name>
</gene>
<protein>
    <recommendedName>
        <fullName evidence="1">Transposase IS200-like domain-containing protein</fullName>
    </recommendedName>
</protein>